<dbReference type="EMBL" id="JAINUG010000043">
    <property type="protein sequence ID" value="KAJ8406577.1"/>
    <property type="molecule type" value="Genomic_DNA"/>
</dbReference>
<evidence type="ECO:0000256" key="1">
    <source>
        <dbReference type="SAM" id="MobiDB-lite"/>
    </source>
</evidence>
<proteinExistence type="predicted"/>
<evidence type="ECO:0000313" key="2">
    <source>
        <dbReference type="EMBL" id="KAJ8406577.1"/>
    </source>
</evidence>
<feature type="region of interest" description="Disordered" evidence="1">
    <location>
        <begin position="1"/>
        <end position="37"/>
    </location>
</feature>
<organism evidence="2 3">
    <name type="scientific">Aldrovandia affinis</name>
    <dbReference type="NCBI Taxonomy" id="143900"/>
    <lineage>
        <taxon>Eukaryota</taxon>
        <taxon>Metazoa</taxon>
        <taxon>Chordata</taxon>
        <taxon>Craniata</taxon>
        <taxon>Vertebrata</taxon>
        <taxon>Euteleostomi</taxon>
        <taxon>Actinopterygii</taxon>
        <taxon>Neopterygii</taxon>
        <taxon>Teleostei</taxon>
        <taxon>Notacanthiformes</taxon>
        <taxon>Halosauridae</taxon>
        <taxon>Aldrovandia</taxon>
    </lineage>
</organism>
<name>A0AAD7SPR9_9TELE</name>
<sequence>MHRSAPSSPGNGTQWRLSPRHSADRGSLQTGTCTGGESPWVELLLHRSAAAGRDGLFVGNRTQRCDGYRTSARGDSREYHHRIY</sequence>
<comment type="caution">
    <text evidence="2">The sequence shown here is derived from an EMBL/GenBank/DDBJ whole genome shotgun (WGS) entry which is preliminary data.</text>
</comment>
<dbReference type="AlphaFoldDB" id="A0AAD7SPR9"/>
<reference evidence="2" key="1">
    <citation type="journal article" date="2023" name="Science">
        <title>Genome structures resolve the early diversification of teleost fishes.</title>
        <authorList>
            <person name="Parey E."/>
            <person name="Louis A."/>
            <person name="Montfort J."/>
            <person name="Bouchez O."/>
            <person name="Roques C."/>
            <person name="Iampietro C."/>
            <person name="Lluch J."/>
            <person name="Castinel A."/>
            <person name="Donnadieu C."/>
            <person name="Desvignes T."/>
            <person name="Floi Bucao C."/>
            <person name="Jouanno E."/>
            <person name="Wen M."/>
            <person name="Mejri S."/>
            <person name="Dirks R."/>
            <person name="Jansen H."/>
            <person name="Henkel C."/>
            <person name="Chen W.J."/>
            <person name="Zahm M."/>
            <person name="Cabau C."/>
            <person name="Klopp C."/>
            <person name="Thompson A.W."/>
            <person name="Robinson-Rechavi M."/>
            <person name="Braasch I."/>
            <person name="Lecointre G."/>
            <person name="Bobe J."/>
            <person name="Postlethwait J.H."/>
            <person name="Berthelot C."/>
            <person name="Roest Crollius H."/>
            <person name="Guiguen Y."/>
        </authorList>
    </citation>
    <scope>NUCLEOTIDE SEQUENCE</scope>
    <source>
        <strain evidence="2">NC1722</strain>
    </source>
</reference>
<protein>
    <submittedName>
        <fullName evidence="2">Uncharacterized protein</fullName>
    </submittedName>
</protein>
<gene>
    <name evidence="2" type="ORF">AAFF_G00301510</name>
</gene>
<feature type="compositionally biased region" description="Polar residues" evidence="1">
    <location>
        <begin position="1"/>
        <end position="16"/>
    </location>
</feature>
<keyword evidence="3" id="KW-1185">Reference proteome</keyword>
<evidence type="ECO:0000313" key="3">
    <source>
        <dbReference type="Proteomes" id="UP001221898"/>
    </source>
</evidence>
<dbReference type="Proteomes" id="UP001221898">
    <property type="component" value="Unassembled WGS sequence"/>
</dbReference>
<accession>A0AAD7SPR9</accession>